<dbReference type="Proteomes" id="UP000194003">
    <property type="component" value="Unassembled WGS sequence"/>
</dbReference>
<dbReference type="EC" id="3.1.26.3" evidence="15"/>
<dbReference type="PROSITE" id="PS50137">
    <property type="entry name" value="DS_RBD"/>
    <property type="match status" value="1"/>
</dbReference>
<dbReference type="FunFam" id="3.30.160.20:FF:000003">
    <property type="entry name" value="Ribonuclease 3"/>
    <property type="match status" value="1"/>
</dbReference>
<evidence type="ECO:0000256" key="2">
    <source>
        <dbReference type="ARBA" id="ARBA00004496"/>
    </source>
</evidence>
<feature type="binding site" evidence="15">
    <location>
        <position position="134"/>
    </location>
    <ligand>
        <name>Mg(2+)</name>
        <dbReference type="ChEBI" id="CHEBI:18420"/>
    </ligand>
</feature>
<keyword evidence="7 15" id="KW-0507">mRNA processing</keyword>
<dbReference type="InterPro" id="IPR011907">
    <property type="entry name" value="RNase_III"/>
</dbReference>
<evidence type="ECO:0000256" key="12">
    <source>
        <dbReference type="ARBA" id="ARBA00022801"/>
    </source>
</evidence>
<dbReference type="STRING" id="1434232.MAIT1_04180"/>
<dbReference type="SUPFAM" id="SSF54768">
    <property type="entry name" value="dsRNA-binding domain-like"/>
    <property type="match status" value="1"/>
</dbReference>
<evidence type="ECO:0000256" key="13">
    <source>
        <dbReference type="ARBA" id="ARBA00022842"/>
    </source>
</evidence>
<keyword evidence="9 15" id="KW-0540">Nuclease</keyword>
<dbReference type="GO" id="GO:0005737">
    <property type="term" value="C:cytoplasm"/>
    <property type="evidence" value="ECO:0007669"/>
    <property type="project" value="UniProtKB-SubCell"/>
</dbReference>
<evidence type="ECO:0000256" key="15">
    <source>
        <dbReference type="HAMAP-Rule" id="MF_00104"/>
    </source>
</evidence>
<dbReference type="SMART" id="SM00358">
    <property type="entry name" value="DSRM"/>
    <property type="match status" value="1"/>
</dbReference>
<dbReference type="GO" id="GO:0019843">
    <property type="term" value="F:rRNA binding"/>
    <property type="evidence" value="ECO:0007669"/>
    <property type="project" value="UniProtKB-KW"/>
</dbReference>
<keyword evidence="15" id="KW-0699">rRNA-binding</keyword>
<reference evidence="19 20" key="1">
    <citation type="journal article" date="2016" name="BMC Genomics">
        <title>Combined genomic and structural analyses of a cultured magnetotactic bacterium reveals its niche adaptation to a dynamic environment.</title>
        <authorList>
            <person name="Araujo A.C."/>
            <person name="Morillo V."/>
            <person name="Cypriano J."/>
            <person name="Teixeira L.C."/>
            <person name="Leao P."/>
            <person name="Lyra S."/>
            <person name="Almeida L.G."/>
            <person name="Bazylinski D.A."/>
            <person name="Vasconcellos A.T."/>
            <person name="Abreu F."/>
            <person name="Lins U."/>
        </authorList>
    </citation>
    <scope>NUCLEOTIDE SEQUENCE [LARGE SCALE GENOMIC DNA]</scope>
    <source>
        <strain evidence="19 20">IT-1</strain>
    </source>
</reference>
<keyword evidence="14 15" id="KW-0694">RNA-binding</keyword>
<dbReference type="InterPro" id="IPR014720">
    <property type="entry name" value="dsRBD_dom"/>
</dbReference>
<dbReference type="InterPro" id="IPR000999">
    <property type="entry name" value="RNase_III_dom"/>
</dbReference>
<evidence type="ECO:0000259" key="17">
    <source>
        <dbReference type="PROSITE" id="PS50137"/>
    </source>
</evidence>
<feature type="compositionally biased region" description="Basic and acidic residues" evidence="16">
    <location>
        <begin position="47"/>
        <end position="57"/>
    </location>
</feature>
<evidence type="ECO:0000256" key="7">
    <source>
        <dbReference type="ARBA" id="ARBA00022664"/>
    </source>
</evidence>
<protein>
    <recommendedName>
        <fullName evidence="15">Ribonuclease 3</fullName>
        <ecNumber evidence="15">3.1.26.3</ecNumber>
    </recommendedName>
    <alternativeName>
        <fullName evidence="15">Ribonuclease III</fullName>
        <shortName evidence="15">RNase III</shortName>
    </alternativeName>
</protein>
<dbReference type="GO" id="GO:0003725">
    <property type="term" value="F:double-stranded RNA binding"/>
    <property type="evidence" value="ECO:0007669"/>
    <property type="project" value="TreeGrafter"/>
</dbReference>
<feature type="domain" description="DRBM" evidence="17">
    <location>
        <begin position="175"/>
        <end position="244"/>
    </location>
</feature>
<dbReference type="GO" id="GO:0006397">
    <property type="term" value="P:mRNA processing"/>
    <property type="evidence" value="ECO:0007669"/>
    <property type="project" value="UniProtKB-UniRule"/>
</dbReference>
<gene>
    <name evidence="15" type="primary">rnc</name>
    <name evidence="19" type="ORF">MAIT1_04180</name>
</gene>
<dbReference type="FunFam" id="1.10.1520.10:FF:000001">
    <property type="entry name" value="Ribonuclease 3"/>
    <property type="match status" value="1"/>
</dbReference>
<dbReference type="GO" id="GO:0046872">
    <property type="term" value="F:metal ion binding"/>
    <property type="evidence" value="ECO:0007669"/>
    <property type="project" value="UniProtKB-KW"/>
</dbReference>
<dbReference type="Gene3D" id="3.30.160.20">
    <property type="match status" value="1"/>
</dbReference>
<dbReference type="CDD" id="cd00593">
    <property type="entry name" value="RIBOc"/>
    <property type="match status" value="1"/>
</dbReference>
<evidence type="ECO:0000256" key="10">
    <source>
        <dbReference type="ARBA" id="ARBA00022723"/>
    </source>
</evidence>
<dbReference type="Pfam" id="PF00035">
    <property type="entry name" value="dsrm"/>
    <property type="match status" value="1"/>
</dbReference>
<feature type="domain" description="RNase III" evidence="18">
    <location>
        <begin position="14"/>
        <end position="148"/>
    </location>
</feature>
<comment type="function">
    <text evidence="15">Digests double-stranded RNA. Involved in the processing of primary rRNA transcript to yield the immediate precursors to the large and small rRNAs (23S and 16S). Processes some mRNAs, and tRNAs when they are encoded in the rRNA operon. Processes pre-crRNA and tracrRNA of type II CRISPR loci if present in the organism.</text>
</comment>
<comment type="subcellular location">
    <subcellularLocation>
        <location evidence="2 15">Cytoplasm</location>
    </subcellularLocation>
</comment>
<comment type="similarity">
    <text evidence="3">Belongs to the ribonuclease III family.</text>
</comment>
<dbReference type="PROSITE" id="PS50142">
    <property type="entry name" value="RNASE_3_2"/>
    <property type="match status" value="1"/>
</dbReference>
<evidence type="ECO:0000256" key="11">
    <source>
        <dbReference type="ARBA" id="ARBA00022759"/>
    </source>
</evidence>
<dbReference type="GO" id="GO:0004525">
    <property type="term" value="F:ribonuclease III activity"/>
    <property type="evidence" value="ECO:0007669"/>
    <property type="project" value="UniProtKB-UniRule"/>
</dbReference>
<evidence type="ECO:0000313" key="20">
    <source>
        <dbReference type="Proteomes" id="UP000194003"/>
    </source>
</evidence>
<sequence>MTAQRPAHGHLPEEGRIQERLGYAFRDLKLLKLALTHRSWPPPEPKPGSEPEANPHNERLEFLGDSVLSLIISQALYDRFADAPEGTLSQVRAALVNTKSLSRMAQELGLGDFIRMGRGEALSGGRKKSSILGNGLEAMIGAIFLDGGFGAAERVVLALFAARLDGVDPEQHGRDWKSMLQERLQGQGLPLPQYSVEAVSGPDHERTFSLRCDVAGAQPGYGLGRSKRAAEQAAARQVFEQLNATDQEGDGDDNA</sequence>
<evidence type="ECO:0000313" key="19">
    <source>
        <dbReference type="EMBL" id="OSM04305.1"/>
    </source>
</evidence>
<dbReference type="Gene3D" id="1.10.1520.10">
    <property type="entry name" value="Ribonuclease III domain"/>
    <property type="match status" value="1"/>
</dbReference>
<feature type="binding site" evidence="15">
    <location>
        <position position="61"/>
    </location>
    <ligand>
        <name>Mg(2+)</name>
        <dbReference type="ChEBI" id="CHEBI:18420"/>
    </ligand>
</feature>
<comment type="subunit">
    <text evidence="4 15">Homodimer.</text>
</comment>
<comment type="cofactor">
    <cofactor evidence="15">
        <name>Mg(2+)</name>
        <dbReference type="ChEBI" id="CHEBI:18420"/>
    </cofactor>
</comment>
<keyword evidence="8 15" id="KW-0819">tRNA processing</keyword>
<dbReference type="NCBIfam" id="TIGR02191">
    <property type="entry name" value="RNaseIII"/>
    <property type="match status" value="1"/>
</dbReference>
<dbReference type="PROSITE" id="PS00517">
    <property type="entry name" value="RNASE_3_1"/>
    <property type="match status" value="1"/>
</dbReference>
<dbReference type="EMBL" id="LVJN01000019">
    <property type="protein sequence ID" value="OSM04305.1"/>
    <property type="molecule type" value="Genomic_DNA"/>
</dbReference>
<dbReference type="CDD" id="cd10845">
    <property type="entry name" value="DSRM_RNAse_III_family"/>
    <property type="match status" value="1"/>
</dbReference>
<name>A0A1Y2K4Q9_9PROT</name>
<feature type="active site" evidence="15">
    <location>
        <position position="65"/>
    </location>
</feature>
<dbReference type="OrthoDB" id="9805026at2"/>
<evidence type="ECO:0000256" key="14">
    <source>
        <dbReference type="ARBA" id="ARBA00022884"/>
    </source>
</evidence>
<evidence type="ECO:0000256" key="4">
    <source>
        <dbReference type="ARBA" id="ARBA00011738"/>
    </source>
</evidence>
<keyword evidence="6 15" id="KW-0698">rRNA processing</keyword>
<keyword evidence="5 15" id="KW-0963">Cytoplasm</keyword>
<evidence type="ECO:0000256" key="16">
    <source>
        <dbReference type="SAM" id="MobiDB-lite"/>
    </source>
</evidence>
<evidence type="ECO:0000256" key="1">
    <source>
        <dbReference type="ARBA" id="ARBA00000109"/>
    </source>
</evidence>
<feature type="binding site" evidence="15">
    <location>
        <position position="137"/>
    </location>
    <ligand>
        <name>Mg(2+)</name>
        <dbReference type="ChEBI" id="CHEBI:18420"/>
    </ligand>
</feature>
<dbReference type="InterPro" id="IPR036389">
    <property type="entry name" value="RNase_III_sf"/>
</dbReference>
<comment type="catalytic activity">
    <reaction evidence="1 15">
        <text>Endonucleolytic cleavage to 5'-phosphomonoester.</text>
        <dbReference type="EC" id="3.1.26.3"/>
    </reaction>
</comment>
<evidence type="ECO:0000256" key="5">
    <source>
        <dbReference type="ARBA" id="ARBA00022490"/>
    </source>
</evidence>
<accession>A0A1Y2K4Q9</accession>
<dbReference type="GO" id="GO:0042802">
    <property type="term" value="F:identical protein binding"/>
    <property type="evidence" value="ECO:0007669"/>
    <property type="project" value="UniProtKB-ARBA"/>
</dbReference>
<dbReference type="SMART" id="SM00535">
    <property type="entry name" value="RIBOc"/>
    <property type="match status" value="1"/>
</dbReference>
<keyword evidence="13 15" id="KW-0460">Magnesium</keyword>
<evidence type="ECO:0000259" key="18">
    <source>
        <dbReference type="PROSITE" id="PS50142"/>
    </source>
</evidence>
<dbReference type="AlphaFoldDB" id="A0A1Y2K4Q9"/>
<dbReference type="GO" id="GO:0006364">
    <property type="term" value="P:rRNA processing"/>
    <property type="evidence" value="ECO:0007669"/>
    <property type="project" value="UniProtKB-UniRule"/>
</dbReference>
<evidence type="ECO:0000256" key="3">
    <source>
        <dbReference type="ARBA" id="ARBA00010183"/>
    </source>
</evidence>
<keyword evidence="12 15" id="KW-0378">Hydrolase</keyword>
<keyword evidence="20" id="KW-1185">Reference proteome</keyword>
<dbReference type="GO" id="GO:0008033">
    <property type="term" value="P:tRNA processing"/>
    <property type="evidence" value="ECO:0007669"/>
    <property type="project" value="UniProtKB-KW"/>
</dbReference>
<dbReference type="PANTHER" id="PTHR11207:SF0">
    <property type="entry name" value="RIBONUCLEASE 3"/>
    <property type="match status" value="1"/>
</dbReference>
<organism evidence="19 20">
    <name type="scientific">Magnetofaba australis IT-1</name>
    <dbReference type="NCBI Taxonomy" id="1434232"/>
    <lineage>
        <taxon>Bacteria</taxon>
        <taxon>Pseudomonadati</taxon>
        <taxon>Pseudomonadota</taxon>
        <taxon>Magnetococcia</taxon>
        <taxon>Magnetococcales</taxon>
        <taxon>Magnetococcaceae</taxon>
        <taxon>Magnetofaba</taxon>
    </lineage>
</organism>
<comment type="caution">
    <text evidence="19">The sequence shown here is derived from an EMBL/GenBank/DDBJ whole genome shotgun (WGS) entry which is preliminary data.</text>
</comment>
<proteinExistence type="inferred from homology"/>
<dbReference type="HAMAP" id="MF_00104">
    <property type="entry name" value="RNase_III"/>
    <property type="match status" value="1"/>
</dbReference>
<dbReference type="PANTHER" id="PTHR11207">
    <property type="entry name" value="RIBONUCLEASE III"/>
    <property type="match status" value="1"/>
</dbReference>
<evidence type="ECO:0000256" key="6">
    <source>
        <dbReference type="ARBA" id="ARBA00022552"/>
    </source>
</evidence>
<evidence type="ECO:0000256" key="9">
    <source>
        <dbReference type="ARBA" id="ARBA00022722"/>
    </source>
</evidence>
<dbReference type="RefSeq" id="WP_085442395.1">
    <property type="nucleotide sequence ID" value="NZ_LVJN01000019.1"/>
</dbReference>
<dbReference type="Pfam" id="PF14622">
    <property type="entry name" value="Ribonucleas_3_3"/>
    <property type="match status" value="1"/>
</dbReference>
<keyword evidence="11 15" id="KW-0255">Endonuclease</keyword>
<dbReference type="SUPFAM" id="SSF69065">
    <property type="entry name" value="RNase III domain-like"/>
    <property type="match status" value="1"/>
</dbReference>
<evidence type="ECO:0000256" key="8">
    <source>
        <dbReference type="ARBA" id="ARBA00022694"/>
    </source>
</evidence>
<dbReference type="GO" id="GO:0010468">
    <property type="term" value="P:regulation of gene expression"/>
    <property type="evidence" value="ECO:0007669"/>
    <property type="project" value="TreeGrafter"/>
</dbReference>
<keyword evidence="10 15" id="KW-0479">Metal-binding</keyword>
<feature type="region of interest" description="Disordered" evidence="16">
    <location>
        <begin position="38"/>
        <end position="57"/>
    </location>
</feature>
<feature type="active site" evidence="15">
    <location>
        <position position="137"/>
    </location>
</feature>